<comment type="subcellular location">
    <subcellularLocation>
        <location evidence="1">Nucleus</location>
    </subcellularLocation>
</comment>
<keyword evidence="6" id="KW-0539">Nucleus</keyword>
<keyword evidence="11" id="KW-1185">Reference proteome</keyword>
<keyword evidence="5" id="KW-0862">Zinc</keyword>
<dbReference type="GO" id="GO:0071031">
    <property type="term" value="P:nuclear mRNA surveillance of mRNA 3'-end processing"/>
    <property type="evidence" value="ECO:0007669"/>
    <property type="project" value="TreeGrafter"/>
</dbReference>
<evidence type="ECO:0000313" key="10">
    <source>
        <dbReference type="EMBL" id="CZS98453.1"/>
    </source>
</evidence>
<protein>
    <recommendedName>
        <fullName evidence="9">CCHC-type domain-containing protein</fullName>
    </recommendedName>
</protein>
<dbReference type="GO" id="GO:0071038">
    <property type="term" value="P:TRAMP-dependent tRNA surveillance pathway"/>
    <property type="evidence" value="ECO:0007669"/>
    <property type="project" value="TreeGrafter"/>
</dbReference>
<evidence type="ECO:0000256" key="5">
    <source>
        <dbReference type="ARBA" id="ARBA00022833"/>
    </source>
</evidence>
<dbReference type="STRING" id="914237.A0A1E1KK88"/>
<evidence type="ECO:0000256" key="8">
    <source>
        <dbReference type="SAM" id="MobiDB-lite"/>
    </source>
</evidence>
<dbReference type="PROSITE" id="PS50158">
    <property type="entry name" value="ZF_CCHC"/>
    <property type="match status" value="2"/>
</dbReference>
<accession>A0A1E1KK88</accession>
<evidence type="ECO:0000256" key="1">
    <source>
        <dbReference type="ARBA" id="ARBA00004123"/>
    </source>
</evidence>
<dbReference type="AlphaFoldDB" id="A0A1E1KK88"/>
<proteinExistence type="predicted"/>
<feature type="compositionally biased region" description="Basic residues" evidence="8">
    <location>
        <begin position="1026"/>
        <end position="1037"/>
    </location>
</feature>
<feature type="domain" description="CCHC-type" evidence="9">
    <location>
        <begin position="853"/>
        <end position="869"/>
    </location>
</feature>
<dbReference type="Gene3D" id="4.10.60.10">
    <property type="entry name" value="Zinc finger, CCHC-type"/>
    <property type="match status" value="2"/>
</dbReference>
<dbReference type="SMART" id="SM00343">
    <property type="entry name" value="ZnF_C2HC"/>
    <property type="match status" value="4"/>
</dbReference>
<feature type="compositionally biased region" description="Basic and acidic residues" evidence="8">
    <location>
        <begin position="1112"/>
        <end position="1131"/>
    </location>
</feature>
<dbReference type="GO" id="GO:0003723">
    <property type="term" value="F:RNA binding"/>
    <property type="evidence" value="ECO:0007669"/>
    <property type="project" value="TreeGrafter"/>
</dbReference>
<dbReference type="InterPro" id="IPR001878">
    <property type="entry name" value="Znf_CCHC"/>
</dbReference>
<evidence type="ECO:0000313" key="11">
    <source>
        <dbReference type="Proteomes" id="UP000178129"/>
    </source>
</evidence>
<dbReference type="InterPro" id="IPR051644">
    <property type="entry name" value="TRAMP_AT-DNA-binding"/>
</dbReference>
<feature type="region of interest" description="Disordered" evidence="8">
    <location>
        <begin position="121"/>
        <end position="198"/>
    </location>
</feature>
<name>A0A1E1KK88_9HELO</name>
<dbReference type="Proteomes" id="UP000178129">
    <property type="component" value="Unassembled WGS sequence"/>
</dbReference>
<feature type="domain" description="CCHC-type" evidence="9">
    <location>
        <begin position="917"/>
        <end position="930"/>
    </location>
</feature>
<dbReference type="GO" id="GO:0071036">
    <property type="term" value="P:nuclear polyadenylation-dependent snoRNA catabolic process"/>
    <property type="evidence" value="ECO:0007669"/>
    <property type="project" value="TreeGrafter"/>
</dbReference>
<dbReference type="Pfam" id="PF00098">
    <property type="entry name" value="zf-CCHC"/>
    <property type="match status" value="1"/>
</dbReference>
<reference evidence="11" key="1">
    <citation type="submission" date="2016-03" db="EMBL/GenBank/DDBJ databases">
        <authorList>
            <person name="Ploux O."/>
        </authorList>
    </citation>
    <scope>NUCLEOTIDE SEQUENCE [LARGE SCALE GENOMIC DNA]</scope>
    <source>
        <strain evidence="11">UK7</strain>
    </source>
</reference>
<comment type="caution">
    <text evidence="10">The sequence shown here is derived from an EMBL/GenBank/DDBJ whole genome shotgun (WGS) entry which is preliminary data.</text>
</comment>
<keyword evidence="3" id="KW-0677">Repeat</keyword>
<evidence type="ECO:0000256" key="2">
    <source>
        <dbReference type="ARBA" id="ARBA00022723"/>
    </source>
</evidence>
<dbReference type="InParanoid" id="A0A1E1KK88"/>
<dbReference type="GO" id="GO:0071037">
    <property type="term" value="P:nuclear polyadenylation-dependent snRNA catabolic process"/>
    <property type="evidence" value="ECO:0007669"/>
    <property type="project" value="TreeGrafter"/>
</dbReference>
<dbReference type="PANTHER" id="PTHR46543">
    <property type="entry name" value="ZINC FINGER CCHC DOMAIN-CONTAINING PROTEIN 7"/>
    <property type="match status" value="1"/>
</dbReference>
<dbReference type="EMBL" id="FJUW01000015">
    <property type="protein sequence ID" value="CZS98453.1"/>
    <property type="molecule type" value="Genomic_DNA"/>
</dbReference>
<dbReference type="GO" id="GO:0031499">
    <property type="term" value="C:TRAMP complex"/>
    <property type="evidence" value="ECO:0007669"/>
    <property type="project" value="TreeGrafter"/>
</dbReference>
<evidence type="ECO:0000256" key="7">
    <source>
        <dbReference type="PROSITE-ProRule" id="PRU00047"/>
    </source>
</evidence>
<feature type="compositionally biased region" description="Polar residues" evidence="8">
    <location>
        <begin position="1077"/>
        <end position="1095"/>
    </location>
</feature>
<evidence type="ECO:0000256" key="6">
    <source>
        <dbReference type="ARBA" id="ARBA00023242"/>
    </source>
</evidence>
<dbReference type="GO" id="GO:0071035">
    <property type="term" value="P:nuclear polyadenylation-dependent rRNA catabolic process"/>
    <property type="evidence" value="ECO:0007669"/>
    <property type="project" value="TreeGrafter"/>
</dbReference>
<keyword evidence="4 7" id="KW-0863">Zinc-finger</keyword>
<evidence type="ECO:0000256" key="4">
    <source>
        <dbReference type="ARBA" id="ARBA00022771"/>
    </source>
</evidence>
<evidence type="ECO:0000259" key="9">
    <source>
        <dbReference type="PROSITE" id="PS50158"/>
    </source>
</evidence>
<evidence type="ECO:0000256" key="3">
    <source>
        <dbReference type="ARBA" id="ARBA00022737"/>
    </source>
</evidence>
<feature type="region of interest" description="Disordered" evidence="8">
    <location>
        <begin position="1009"/>
        <end position="1143"/>
    </location>
</feature>
<dbReference type="PANTHER" id="PTHR46543:SF1">
    <property type="entry name" value="ZINC FINGER CCHC DOMAIN-CONTAINING PROTEIN 7"/>
    <property type="match status" value="1"/>
</dbReference>
<feature type="compositionally biased region" description="Basic and acidic residues" evidence="8">
    <location>
        <begin position="529"/>
        <end position="551"/>
    </location>
</feature>
<dbReference type="GO" id="GO:0008270">
    <property type="term" value="F:zinc ion binding"/>
    <property type="evidence" value="ECO:0007669"/>
    <property type="project" value="UniProtKB-KW"/>
</dbReference>
<gene>
    <name evidence="10" type="ORF">RCO7_11572</name>
</gene>
<feature type="compositionally biased region" description="Basic and acidic residues" evidence="8">
    <location>
        <begin position="171"/>
        <end position="181"/>
    </location>
</feature>
<sequence>MSDVIEPADVAEVRNTQDHVISTEQKMATAQSVDQAMAGVQDALELDSRTSLAGRKRNLQDTYHENEIYGAEGSGERARKRVKDRQDSPLVQEELMTNFTSPSVGGSLPAMAEEDLSYQLPPAREPSRGLSSPHRTEFGASQCPPENEPAYGTSPPLRARIDASDQPSTSEHSEFRLRDTEPELNQATEDHSSLEGAGSRAYETVSLPVQSIQPIFLPRTWNGGVVSSVRTSFGSKPRVSFELKGAPVSASNGQGATARLTEDAVGNSILPPKNVHPSPAAFQELSKEEQDQLTEEEKSHYLKSLFAQLSVPAPSASAIHRSSLLPKSTMLVNEADKETEIIDDTDDTDNADGVSTSFHKISQLPMKSKPFVKLSKTAKKKLSPGARAANIKSHNAYQNEKAEWTRKKDDMKKQQNLLKNAATVVPTDKLRSSTNSEKTFERATSIVAEFKDWVVDDDGKQADLLKRSFTKYRKNNNLNIISLDGDDVESGENAVSGIGEGDIDMDTNLHSTTRQISSSGLPAFSMPTKSERRLNSREERGAYDRAKEERAGEKTLVEAQKLREAKSGQKLLEIELASQKAESVIAKCYPSSGNGIDSEILASMAKGKTLYPRGVARPAHYVNKSGSWDMPELLTIDGRPLQIHEFSWNRFAPYFLSLHPNSWSIFTLKMLVAAFSLYLTHYYSHLQGLDAFFKCRETPTNRRAVKLSKAMDLAKQLLEERPGQNGAPQAVEVTDHSQDLSGPADAFGQNLSVHVDGEFGTAVVDEVKVPSISDEAMKILAAPIDSAEPINPELRQAEIYLQQRYYPSSDLNIVRCLACSQSGHTALHCPLITCKICGSTGVHSEAMCPHKQRCQKCRDRGHQAQDCKEKLSLPISDMSCDICRSSDHLEMACHYVWRSFAPKPEEILTVPEMKVFCYTCGSSGHFGPECGLHSGLVRSGGITWCKANLMRFIGTSSQMPVLPASAKLIPSRVANNGNATDPICIDDSDDEPIFINHQKGLPTQLMTETTRVQPPKQNQQGPSPPKKQKKKGKKKRGAPQVQRPVQVDPNYRRDPNPPRASRPDFSFPRGPIPNNTPPNNRSGPHAASTNNSGGMNSDAHATRGGGNAGPGRGRDRCGGDGLSKADIRRMADQAGGRATRDGF</sequence>
<organism evidence="10 11">
    <name type="scientific">Rhynchosporium graminicola</name>
    <dbReference type="NCBI Taxonomy" id="2792576"/>
    <lineage>
        <taxon>Eukaryota</taxon>
        <taxon>Fungi</taxon>
        <taxon>Dikarya</taxon>
        <taxon>Ascomycota</taxon>
        <taxon>Pezizomycotina</taxon>
        <taxon>Leotiomycetes</taxon>
        <taxon>Helotiales</taxon>
        <taxon>Ploettnerulaceae</taxon>
        <taxon>Rhynchosporium</taxon>
    </lineage>
</organism>
<keyword evidence="2" id="KW-0479">Metal-binding</keyword>
<feature type="region of interest" description="Disordered" evidence="8">
    <location>
        <begin position="517"/>
        <end position="551"/>
    </location>
</feature>
<dbReference type="GO" id="GO:0071039">
    <property type="term" value="P:nuclear polyadenylation-dependent CUT catabolic process"/>
    <property type="evidence" value="ECO:0007669"/>
    <property type="project" value="TreeGrafter"/>
</dbReference>